<dbReference type="GO" id="GO:0005737">
    <property type="term" value="C:cytoplasm"/>
    <property type="evidence" value="ECO:0007669"/>
    <property type="project" value="UniProtKB-SubCell"/>
</dbReference>
<dbReference type="Gene3D" id="3.90.170.10">
    <property type="entry name" value="Adenylosuccinate Synthetase, subunit A, domain 3"/>
    <property type="match status" value="1"/>
</dbReference>
<evidence type="ECO:0000256" key="9">
    <source>
        <dbReference type="RuleBase" id="RU000520"/>
    </source>
</evidence>
<protein>
    <recommendedName>
        <fullName evidence="8 9">Adenylosuccinate synthetase</fullName>
        <shortName evidence="8">AMPSase</shortName>
        <shortName evidence="8">AdSS</shortName>
        <ecNumber evidence="8 9">6.3.4.4</ecNumber>
    </recommendedName>
    <alternativeName>
        <fullName evidence="8">IMP--aspartate ligase</fullName>
    </alternativeName>
</protein>
<gene>
    <name evidence="8" type="primary">purA</name>
    <name evidence="10" type="ORF">AS202_11655</name>
</gene>
<dbReference type="PANTHER" id="PTHR11846">
    <property type="entry name" value="ADENYLOSUCCINATE SYNTHETASE"/>
    <property type="match status" value="1"/>
</dbReference>
<dbReference type="FunFam" id="3.90.170.10:FF:000001">
    <property type="entry name" value="Adenylosuccinate synthetase"/>
    <property type="match status" value="1"/>
</dbReference>
<feature type="binding site" evidence="8">
    <location>
        <position position="305"/>
    </location>
    <ligand>
        <name>GTP</name>
        <dbReference type="ChEBI" id="CHEBI:37565"/>
    </ligand>
</feature>
<feature type="binding site" description="in other chain" evidence="8">
    <location>
        <position position="224"/>
    </location>
    <ligand>
        <name>IMP</name>
        <dbReference type="ChEBI" id="CHEBI:58053"/>
        <note>ligand shared between dimeric partners</note>
    </ligand>
</feature>
<keyword evidence="7 8" id="KW-0342">GTP-binding</keyword>
<dbReference type="InterPro" id="IPR018220">
    <property type="entry name" value="Adenylosuccin_syn_GTP-bd"/>
</dbReference>
<feature type="binding site" description="in other chain" evidence="8">
    <location>
        <position position="129"/>
    </location>
    <ligand>
        <name>IMP</name>
        <dbReference type="ChEBI" id="CHEBI:58053"/>
        <note>ligand shared between dimeric partners</note>
    </ligand>
</feature>
<accession>A0A0S7EHB0</accession>
<dbReference type="RefSeq" id="WP_006259442.1">
    <property type="nucleotide sequence ID" value="NZ_BCMQ01000018.1"/>
</dbReference>
<feature type="binding site" evidence="8">
    <location>
        <position position="40"/>
    </location>
    <ligand>
        <name>Mg(2+)</name>
        <dbReference type="ChEBI" id="CHEBI:18420"/>
    </ligand>
</feature>
<feature type="binding site" description="in other chain" evidence="8">
    <location>
        <begin position="13"/>
        <end position="16"/>
    </location>
    <ligand>
        <name>IMP</name>
        <dbReference type="ChEBI" id="CHEBI:58053"/>
        <note>ligand shared between dimeric partners</note>
    </ligand>
</feature>
<dbReference type="GO" id="GO:0004019">
    <property type="term" value="F:adenylosuccinate synthase activity"/>
    <property type="evidence" value="ECO:0007669"/>
    <property type="project" value="UniProtKB-UniRule"/>
</dbReference>
<keyword evidence="4 8" id="KW-0547">Nucleotide-binding</keyword>
<feature type="binding site" description="in other chain" evidence="8">
    <location>
        <position position="303"/>
    </location>
    <ligand>
        <name>IMP</name>
        <dbReference type="ChEBI" id="CHEBI:58053"/>
        <note>ligand shared between dimeric partners</note>
    </ligand>
</feature>
<comment type="similarity">
    <text evidence="8 9">Belongs to the adenylosuccinate synthetase family.</text>
</comment>
<proteinExistence type="inferred from homology"/>
<evidence type="ECO:0000256" key="3">
    <source>
        <dbReference type="ARBA" id="ARBA00022723"/>
    </source>
</evidence>
<dbReference type="GO" id="GO:0000287">
    <property type="term" value="F:magnesium ion binding"/>
    <property type="evidence" value="ECO:0007669"/>
    <property type="project" value="UniProtKB-UniRule"/>
</dbReference>
<evidence type="ECO:0000256" key="7">
    <source>
        <dbReference type="ARBA" id="ARBA00023134"/>
    </source>
</evidence>
<dbReference type="SUPFAM" id="SSF52540">
    <property type="entry name" value="P-loop containing nucleoside triphosphate hydrolases"/>
    <property type="match status" value="1"/>
</dbReference>
<dbReference type="Pfam" id="PF00709">
    <property type="entry name" value="Adenylsucc_synt"/>
    <property type="match status" value="1"/>
</dbReference>
<dbReference type="eggNOG" id="COG0104">
    <property type="taxonomic scope" value="Bacteria"/>
</dbReference>
<feature type="binding site" evidence="8">
    <location>
        <begin position="299"/>
        <end position="305"/>
    </location>
    <ligand>
        <name>substrate</name>
    </ligand>
</feature>
<dbReference type="PANTHER" id="PTHR11846:SF0">
    <property type="entry name" value="ADENYLOSUCCINATE SYNTHETASE"/>
    <property type="match status" value="1"/>
</dbReference>
<evidence type="ECO:0000256" key="1">
    <source>
        <dbReference type="ARBA" id="ARBA00011738"/>
    </source>
</evidence>
<feature type="binding site" evidence="8">
    <location>
        <begin position="412"/>
        <end position="414"/>
    </location>
    <ligand>
        <name>GTP</name>
        <dbReference type="ChEBI" id="CHEBI:37565"/>
    </ligand>
</feature>
<comment type="pathway">
    <text evidence="8 9">Purine metabolism; AMP biosynthesis via de novo pathway; AMP from IMP: step 1/2.</text>
</comment>
<dbReference type="EC" id="6.3.4.4" evidence="8 9"/>
<dbReference type="FunFam" id="1.10.300.10:FF:000001">
    <property type="entry name" value="Adenylosuccinate synthetase"/>
    <property type="match status" value="1"/>
</dbReference>
<dbReference type="InterPro" id="IPR033128">
    <property type="entry name" value="Adenylosuccin_syn_Lys_AS"/>
</dbReference>
<keyword evidence="5 8" id="KW-0658">Purine biosynthesis</keyword>
<evidence type="ECO:0000256" key="6">
    <source>
        <dbReference type="ARBA" id="ARBA00022842"/>
    </source>
</evidence>
<dbReference type="InterPro" id="IPR042111">
    <property type="entry name" value="Adenylosuccinate_synth_dom3"/>
</dbReference>
<dbReference type="HAMAP" id="MF_00011">
    <property type="entry name" value="Adenylosucc_synth"/>
    <property type="match status" value="1"/>
</dbReference>
<dbReference type="InterPro" id="IPR027417">
    <property type="entry name" value="P-loop_NTPase"/>
</dbReference>
<dbReference type="InterPro" id="IPR001114">
    <property type="entry name" value="Adenylosuccinate_synthetase"/>
</dbReference>
<dbReference type="GO" id="GO:0005525">
    <property type="term" value="F:GTP binding"/>
    <property type="evidence" value="ECO:0007669"/>
    <property type="project" value="UniProtKB-UniRule"/>
</dbReference>
<dbReference type="Gene3D" id="1.10.300.10">
    <property type="entry name" value="Adenylosuccinate Synthetase, subunit A, domain 2"/>
    <property type="match status" value="1"/>
</dbReference>
<feature type="binding site" evidence="8">
    <location>
        <position position="13"/>
    </location>
    <ligand>
        <name>Mg(2+)</name>
        <dbReference type="ChEBI" id="CHEBI:18420"/>
    </ligand>
</feature>
<comment type="function">
    <text evidence="8">Plays an important role in the de novo pathway of purine nucleotide biosynthesis. Catalyzes the first committed step in the biosynthesis of AMP from IMP.</text>
</comment>
<feature type="binding site" evidence="8">
    <location>
        <begin position="40"/>
        <end position="42"/>
    </location>
    <ligand>
        <name>GTP</name>
        <dbReference type="ChEBI" id="CHEBI:37565"/>
    </ligand>
</feature>
<feature type="binding site" evidence="8">
    <location>
        <position position="143"/>
    </location>
    <ligand>
        <name>IMP</name>
        <dbReference type="ChEBI" id="CHEBI:58053"/>
        <note>ligand shared between dimeric partners</note>
    </ligand>
</feature>
<comment type="catalytic activity">
    <reaction evidence="8 9">
        <text>IMP + L-aspartate + GTP = N(6)-(1,2-dicarboxyethyl)-AMP + GDP + phosphate + 2 H(+)</text>
        <dbReference type="Rhea" id="RHEA:15753"/>
        <dbReference type="ChEBI" id="CHEBI:15378"/>
        <dbReference type="ChEBI" id="CHEBI:29991"/>
        <dbReference type="ChEBI" id="CHEBI:37565"/>
        <dbReference type="ChEBI" id="CHEBI:43474"/>
        <dbReference type="ChEBI" id="CHEBI:57567"/>
        <dbReference type="ChEBI" id="CHEBI:58053"/>
        <dbReference type="ChEBI" id="CHEBI:58189"/>
        <dbReference type="EC" id="6.3.4.4"/>
    </reaction>
</comment>
<evidence type="ECO:0000256" key="2">
    <source>
        <dbReference type="ARBA" id="ARBA00022598"/>
    </source>
</evidence>
<dbReference type="SMART" id="SM00788">
    <property type="entry name" value="Adenylsucc_synt"/>
    <property type="match status" value="1"/>
</dbReference>
<dbReference type="InterPro" id="IPR042110">
    <property type="entry name" value="Adenylosuccinate_synth_dom2"/>
</dbReference>
<dbReference type="PROSITE" id="PS00513">
    <property type="entry name" value="ADENYLOSUCCIN_SYN_2"/>
    <property type="match status" value="1"/>
</dbReference>
<feature type="binding site" evidence="8">
    <location>
        <begin position="331"/>
        <end position="333"/>
    </location>
    <ligand>
        <name>GTP</name>
        <dbReference type="ChEBI" id="CHEBI:37565"/>
    </ligand>
</feature>
<comment type="cofactor">
    <cofactor evidence="8">
        <name>Mg(2+)</name>
        <dbReference type="ChEBI" id="CHEBI:18420"/>
    </cofactor>
    <text evidence="8">Binds 1 Mg(2+) ion per subunit.</text>
</comment>
<evidence type="ECO:0000256" key="5">
    <source>
        <dbReference type="ARBA" id="ARBA00022755"/>
    </source>
</evidence>
<dbReference type="GO" id="GO:0046040">
    <property type="term" value="P:IMP metabolic process"/>
    <property type="evidence" value="ECO:0007669"/>
    <property type="project" value="TreeGrafter"/>
</dbReference>
<dbReference type="CDD" id="cd03108">
    <property type="entry name" value="AdSS"/>
    <property type="match status" value="1"/>
</dbReference>
<keyword evidence="3 8" id="KW-0479">Metal-binding</keyword>
<evidence type="ECO:0000313" key="10">
    <source>
        <dbReference type="EMBL" id="ALU26758.1"/>
    </source>
</evidence>
<evidence type="ECO:0000256" key="8">
    <source>
        <dbReference type="HAMAP-Rule" id="MF_00011"/>
    </source>
</evidence>
<dbReference type="NCBIfam" id="TIGR00184">
    <property type="entry name" value="purA"/>
    <property type="match status" value="1"/>
</dbReference>
<feature type="binding site" description="in other chain" evidence="8">
    <location>
        <begin position="38"/>
        <end position="41"/>
    </location>
    <ligand>
        <name>IMP</name>
        <dbReference type="ChEBI" id="CHEBI:58053"/>
        <note>ligand shared between dimeric partners</note>
    </ligand>
</feature>
<organism evidence="10 11">
    <name type="scientific">Myroides odoratimimus</name>
    <dbReference type="NCBI Taxonomy" id="76832"/>
    <lineage>
        <taxon>Bacteria</taxon>
        <taxon>Pseudomonadati</taxon>
        <taxon>Bacteroidota</taxon>
        <taxon>Flavobacteriia</taxon>
        <taxon>Flavobacteriales</taxon>
        <taxon>Flavobacteriaceae</taxon>
        <taxon>Myroides</taxon>
    </lineage>
</organism>
<reference evidence="10 11" key="1">
    <citation type="journal article" date="2016" name="J. Zhejiang Univ. Sci. B">
        <title>Antibiotic resistance mechanisms of Myroides sp.</title>
        <authorList>
            <person name="Hu S."/>
            <person name="Yuan S."/>
            <person name="Qu H."/>
            <person name="Jiang T."/>
            <person name="Zhou Y."/>
            <person name="Wang M."/>
            <person name="Ming D."/>
        </authorList>
    </citation>
    <scope>NUCLEOTIDE SEQUENCE [LARGE SCALE GENOMIC DNA]</scope>
    <source>
        <strain evidence="10 11">PR63039</strain>
    </source>
</reference>
<sequence length="423" mass="46659">MTVDLLLGLQWGDEGKGKIVDVLTSKYDIIARFQGGPNAGHTLEFDGIKHVLRTIPSGIFHKNSINIIGNGVVIDPVVFIKEIEGLEKFNIDIYTRLLISRKAHLILPTHRLLDAASEAAKGKAKIGSTLKGIGPTYMDKTGRNGLRVGDIELADFKERYRNLADKHEAMIKFHDVELQYNLAELEEEFFAAVEQLKKLTFIDSENYIHTALREGKSVLAEGAQGSLLDVDFGTYPFVTSSTTTAAGACTGLGVAPNKVKNVFGIFKAYTTRVGSGPFPTELDNEIGATMATVGREFGSVTGRARRCGWLDLVALKYAVDVNGVTELYMMKADVLSGFESLQVCTKYSYKGEEITHLPYNIEPENVEPIYVEKKGWKADLTGLTEYDQLPVELKEYIKFIEDEVGVPVKIVSVGPDRTQTIVK</sequence>
<dbReference type="EMBL" id="CP013690">
    <property type="protein sequence ID" value="ALU26758.1"/>
    <property type="molecule type" value="Genomic_DNA"/>
</dbReference>
<comment type="subcellular location">
    <subcellularLocation>
        <location evidence="8">Cytoplasm</location>
    </subcellularLocation>
</comment>
<comment type="subunit">
    <text evidence="1 8">Homodimer.</text>
</comment>
<dbReference type="KEGG" id="mod:AS202_11655"/>
<dbReference type="Proteomes" id="UP000069030">
    <property type="component" value="Chromosome"/>
</dbReference>
<dbReference type="PROSITE" id="PS01266">
    <property type="entry name" value="ADENYLOSUCCIN_SYN_1"/>
    <property type="match status" value="1"/>
</dbReference>
<evidence type="ECO:0000256" key="4">
    <source>
        <dbReference type="ARBA" id="ARBA00022741"/>
    </source>
</evidence>
<dbReference type="NCBIfam" id="NF002223">
    <property type="entry name" value="PRK01117.1"/>
    <property type="match status" value="1"/>
</dbReference>
<keyword evidence="2 8" id="KW-0436">Ligase</keyword>
<feature type="binding site" description="in other chain" evidence="8">
    <location>
        <position position="239"/>
    </location>
    <ligand>
        <name>IMP</name>
        <dbReference type="ChEBI" id="CHEBI:58053"/>
        <note>ligand shared between dimeric partners</note>
    </ligand>
</feature>
<feature type="active site" description="Proton acceptor" evidence="8">
    <location>
        <position position="13"/>
    </location>
</feature>
<feature type="active site" description="Proton donor" evidence="8">
    <location>
        <position position="41"/>
    </location>
</feature>
<evidence type="ECO:0000313" key="11">
    <source>
        <dbReference type="Proteomes" id="UP000069030"/>
    </source>
</evidence>
<dbReference type="Gene3D" id="3.40.440.10">
    <property type="entry name" value="Adenylosuccinate Synthetase, subunit A, domain 1"/>
    <property type="match status" value="1"/>
</dbReference>
<dbReference type="InterPro" id="IPR042109">
    <property type="entry name" value="Adenylosuccinate_synth_dom1"/>
</dbReference>
<keyword evidence="8" id="KW-0963">Cytoplasm</keyword>
<dbReference type="GO" id="GO:0044208">
    <property type="term" value="P:'de novo' AMP biosynthetic process"/>
    <property type="evidence" value="ECO:0007669"/>
    <property type="project" value="UniProtKB-UniRule"/>
</dbReference>
<dbReference type="AlphaFoldDB" id="A0A0S7EHB0"/>
<feature type="binding site" evidence="8">
    <location>
        <begin position="12"/>
        <end position="18"/>
    </location>
    <ligand>
        <name>GTP</name>
        <dbReference type="ChEBI" id="CHEBI:37565"/>
    </ligand>
</feature>
<name>A0A0S7EHB0_9FLAO</name>
<keyword evidence="6 8" id="KW-0460">Magnesium</keyword>